<dbReference type="EMBL" id="JAESJJ010000133">
    <property type="protein sequence ID" value="MBL3611437.1"/>
    <property type="molecule type" value="Genomic_DNA"/>
</dbReference>
<evidence type="ECO:0000313" key="1">
    <source>
        <dbReference type="EMBL" id="MBL3611437.1"/>
    </source>
</evidence>
<organism evidence="1 2">
    <name type="scientific">Rhodovulum sulfidophilum</name>
    <name type="common">Rhodobacter sulfidophilus</name>
    <dbReference type="NCBI Taxonomy" id="35806"/>
    <lineage>
        <taxon>Bacteria</taxon>
        <taxon>Pseudomonadati</taxon>
        <taxon>Pseudomonadota</taxon>
        <taxon>Alphaproteobacteria</taxon>
        <taxon>Rhodobacterales</taxon>
        <taxon>Paracoccaceae</taxon>
        <taxon>Rhodovulum</taxon>
    </lineage>
</organism>
<dbReference type="Proteomes" id="UP000604473">
    <property type="component" value="Unassembled WGS sequence"/>
</dbReference>
<protein>
    <submittedName>
        <fullName evidence="1">Uncharacterized protein</fullName>
    </submittedName>
</protein>
<name>A0ABS1S0W3_RHOSU</name>
<proteinExistence type="predicted"/>
<evidence type="ECO:0000313" key="2">
    <source>
        <dbReference type="Proteomes" id="UP000604473"/>
    </source>
</evidence>
<sequence length="72" mass="8005">MFYELVLCGPATEFFNSIRLEQPLQSHSKYRICVTLMLQVPGKEPAFAACAAWTASSGNYAVIRSYSLSIAR</sequence>
<reference evidence="1 2" key="1">
    <citation type="submission" date="2021-01" db="EMBL/GenBank/DDBJ databases">
        <title>Draft genomes of Rhodovulum sulfidophilum.</title>
        <authorList>
            <person name="Guzman M.S."/>
        </authorList>
    </citation>
    <scope>NUCLEOTIDE SEQUENCE [LARGE SCALE GENOMIC DNA]</scope>
    <source>
        <strain evidence="1 2">AB35</strain>
    </source>
</reference>
<accession>A0ABS1S0W3</accession>
<gene>
    <name evidence="1" type="ORF">JMM60_22300</name>
</gene>
<keyword evidence="2" id="KW-1185">Reference proteome</keyword>
<dbReference type="RefSeq" id="WP_202250881.1">
    <property type="nucleotide sequence ID" value="NZ_JAESJJ010000133.1"/>
</dbReference>
<comment type="caution">
    <text evidence="1">The sequence shown here is derived from an EMBL/GenBank/DDBJ whole genome shotgun (WGS) entry which is preliminary data.</text>
</comment>